<feature type="transmembrane region" description="Helical" evidence="1">
    <location>
        <begin position="379"/>
        <end position="399"/>
    </location>
</feature>
<feature type="transmembrane region" description="Helical" evidence="1">
    <location>
        <begin position="475"/>
        <end position="496"/>
    </location>
</feature>
<dbReference type="AlphaFoldDB" id="A0A1H0QQN6"/>
<gene>
    <name evidence="2" type="ORF">SAMN05192558_10777</name>
</gene>
<organism evidence="2 3">
    <name type="scientific">Actinokineospora alba</name>
    <dbReference type="NCBI Taxonomy" id="504798"/>
    <lineage>
        <taxon>Bacteria</taxon>
        <taxon>Bacillati</taxon>
        <taxon>Actinomycetota</taxon>
        <taxon>Actinomycetes</taxon>
        <taxon>Pseudonocardiales</taxon>
        <taxon>Pseudonocardiaceae</taxon>
        <taxon>Actinokineospora</taxon>
    </lineage>
</organism>
<dbReference type="STRING" id="504798.SAMN05421871_10476"/>
<feature type="transmembrane region" description="Helical" evidence="1">
    <location>
        <begin position="517"/>
        <end position="545"/>
    </location>
</feature>
<evidence type="ECO:0008006" key="4">
    <source>
        <dbReference type="Google" id="ProtNLM"/>
    </source>
</evidence>
<accession>A0A1H0QQN6</accession>
<keyword evidence="1" id="KW-1133">Transmembrane helix</keyword>
<feature type="transmembrane region" description="Helical" evidence="1">
    <location>
        <begin position="352"/>
        <end position="373"/>
    </location>
</feature>
<dbReference type="Gene3D" id="3.40.50.1820">
    <property type="entry name" value="alpha/beta hydrolase"/>
    <property type="match status" value="1"/>
</dbReference>
<dbReference type="InterPro" id="IPR029058">
    <property type="entry name" value="AB_hydrolase_fold"/>
</dbReference>
<reference evidence="3" key="1">
    <citation type="submission" date="2016-10" db="EMBL/GenBank/DDBJ databases">
        <authorList>
            <person name="Varghese N."/>
            <person name="Submissions S."/>
        </authorList>
    </citation>
    <scope>NUCLEOTIDE SEQUENCE [LARGE SCALE GENOMIC DNA]</scope>
    <source>
        <strain evidence="3">IBRC-M 10655</strain>
    </source>
</reference>
<dbReference type="RefSeq" id="WP_091377297.1">
    <property type="nucleotide sequence ID" value="NZ_FNDV01000004.1"/>
</dbReference>
<proteinExistence type="predicted"/>
<keyword evidence="3" id="KW-1185">Reference proteome</keyword>
<sequence length="578" mass="62039">MAQPSDDVSVVLVHGIGAQAIGDTLSKFLRGLETTLVDRPNLIRVDEATARVTVADKTVTVHEAWWADILGGDTVRGTFRPLDIHVLAWFPWLNLKFAAYANRPVVRAILWTLVLAPAAVLMQLTARVWLPVASFFMRMRRGDSTERFTMGPLFDEVLADVGNYLASAGRATRPGSSVADAAARIQQRVIDAVRAANPDGTRRVVVVAHSLGTVIAYHALAGTLAAKPGAAVPLLAGEDAERVSHLITIGSPLAKIRWIWPMLVSPHASLATRIPNLSWTNLRDRLDLVAGKLRHQTTWGPVHDIPLFGRAWLATAHTAYERDPDFTEVLLSALGVERRPTHELSVATRVRLLAVSLGSIAAALFLVVFALAVSLAASAAVLFVLAGSFALATALDVAGFGADAIDTGFRLGFVLALYGYPLVLGILLPFGWGRVVAGYEHYAFRYGQWPPESPKEEVDEPAPPAAAPLRLRDRISGWLLVLALLAAALPLGVVIYQDVSPGTPGPFDPGLSSGARVGYVALALFEGALTEIVVGLLLAALWVILFEGLPTVLRAYRRWVHDVTVPPRADVASPIADA</sequence>
<dbReference type="EMBL" id="FNJB01000007">
    <property type="protein sequence ID" value="SDP19006.1"/>
    <property type="molecule type" value="Genomic_DNA"/>
</dbReference>
<keyword evidence="1" id="KW-0472">Membrane</keyword>
<evidence type="ECO:0000313" key="3">
    <source>
        <dbReference type="Proteomes" id="UP000199651"/>
    </source>
</evidence>
<keyword evidence="1" id="KW-0812">Transmembrane</keyword>
<dbReference type="Proteomes" id="UP000199651">
    <property type="component" value="Unassembled WGS sequence"/>
</dbReference>
<evidence type="ECO:0000313" key="2">
    <source>
        <dbReference type="EMBL" id="SDP19006.1"/>
    </source>
</evidence>
<name>A0A1H0QQN6_9PSEU</name>
<dbReference type="OrthoDB" id="3483116at2"/>
<dbReference type="SUPFAM" id="SSF53474">
    <property type="entry name" value="alpha/beta-Hydrolases"/>
    <property type="match status" value="1"/>
</dbReference>
<protein>
    <recommendedName>
        <fullName evidence="4">Alpha/beta hydrolase</fullName>
    </recommendedName>
</protein>
<evidence type="ECO:0000256" key="1">
    <source>
        <dbReference type="SAM" id="Phobius"/>
    </source>
</evidence>
<feature type="transmembrane region" description="Helical" evidence="1">
    <location>
        <begin position="411"/>
        <end position="432"/>
    </location>
</feature>
<feature type="transmembrane region" description="Helical" evidence="1">
    <location>
        <begin position="108"/>
        <end position="130"/>
    </location>
</feature>